<dbReference type="SUPFAM" id="SSF54695">
    <property type="entry name" value="POZ domain"/>
    <property type="match status" value="1"/>
</dbReference>
<organism evidence="2">
    <name type="scientific">Clastoptera arizonana</name>
    <name type="common">Arizona spittle bug</name>
    <dbReference type="NCBI Taxonomy" id="38151"/>
    <lineage>
        <taxon>Eukaryota</taxon>
        <taxon>Metazoa</taxon>
        <taxon>Ecdysozoa</taxon>
        <taxon>Arthropoda</taxon>
        <taxon>Hexapoda</taxon>
        <taxon>Insecta</taxon>
        <taxon>Pterygota</taxon>
        <taxon>Neoptera</taxon>
        <taxon>Paraneoptera</taxon>
        <taxon>Hemiptera</taxon>
        <taxon>Auchenorrhyncha</taxon>
        <taxon>Cercopoidea</taxon>
        <taxon>Clastopteridae</taxon>
        <taxon>Clastoptera</taxon>
    </lineage>
</organism>
<dbReference type="Gene3D" id="3.30.710.10">
    <property type="entry name" value="Potassium Channel Kv1.1, Chain A"/>
    <property type="match status" value="1"/>
</dbReference>
<dbReference type="AlphaFoldDB" id="A0A1B6D0M6"/>
<reference evidence="2" key="1">
    <citation type="submission" date="2015-12" db="EMBL/GenBank/DDBJ databases">
        <title>De novo transcriptome assembly of four potential Pierce s Disease insect vectors from Arizona vineyards.</title>
        <authorList>
            <person name="Tassone E.E."/>
        </authorList>
    </citation>
    <scope>NUCLEOTIDE SEQUENCE</scope>
</reference>
<name>A0A1B6D0M6_9HEMI</name>
<evidence type="ECO:0000313" key="2">
    <source>
        <dbReference type="EMBL" id="JAS19231.1"/>
    </source>
</evidence>
<protein>
    <recommendedName>
        <fullName evidence="1">BTB domain-containing protein</fullName>
    </recommendedName>
</protein>
<feature type="domain" description="BTB" evidence="1">
    <location>
        <begin position="34"/>
        <end position="102"/>
    </location>
</feature>
<dbReference type="InterPro" id="IPR000210">
    <property type="entry name" value="BTB/POZ_dom"/>
</dbReference>
<dbReference type="SMART" id="SM00225">
    <property type="entry name" value="BTB"/>
    <property type="match status" value="1"/>
</dbReference>
<sequence>MEKTENLTHIDVHQKHYSFIFQFIDEYMEHNNYTDLCFICAKGRKIYTNKLFICSASVTLKKIILDMPQTTEMINIHLPDVKASSLNYIIQFLTKGNLQLSKDQFTDFQDVMQLLGIFLNDMDHCYCEIDFYLLNHLDCSPSSNEKFHLNPKCIDNALYINILHH</sequence>
<dbReference type="EMBL" id="GEDC01018067">
    <property type="protein sequence ID" value="JAS19231.1"/>
    <property type="molecule type" value="Transcribed_RNA"/>
</dbReference>
<proteinExistence type="predicted"/>
<gene>
    <name evidence="2" type="ORF">g.9983</name>
</gene>
<dbReference type="Pfam" id="PF00651">
    <property type="entry name" value="BTB"/>
    <property type="match status" value="1"/>
</dbReference>
<evidence type="ECO:0000259" key="1">
    <source>
        <dbReference type="PROSITE" id="PS50097"/>
    </source>
</evidence>
<dbReference type="InterPro" id="IPR011333">
    <property type="entry name" value="SKP1/BTB/POZ_sf"/>
</dbReference>
<dbReference type="PROSITE" id="PS50097">
    <property type="entry name" value="BTB"/>
    <property type="match status" value="1"/>
</dbReference>
<accession>A0A1B6D0M6</accession>